<name>A0A6B0GNE4_9EURY</name>
<evidence type="ECO:0000313" key="2">
    <source>
        <dbReference type="EMBL" id="MWG35471.1"/>
    </source>
</evidence>
<dbReference type="AlphaFoldDB" id="A0A6B0GNE4"/>
<organism evidence="2 3">
    <name type="scientific">Halomarina oriensis</name>
    <dbReference type="NCBI Taxonomy" id="671145"/>
    <lineage>
        <taxon>Archaea</taxon>
        <taxon>Methanobacteriati</taxon>
        <taxon>Methanobacteriota</taxon>
        <taxon>Stenosarchaea group</taxon>
        <taxon>Halobacteria</taxon>
        <taxon>Halobacteriales</taxon>
        <taxon>Natronomonadaceae</taxon>
        <taxon>Halomarina</taxon>
    </lineage>
</organism>
<dbReference type="PROSITE" id="PS51257">
    <property type="entry name" value="PROKAR_LIPOPROTEIN"/>
    <property type="match status" value="1"/>
</dbReference>
<comment type="caution">
    <text evidence="2">The sequence shown here is derived from an EMBL/GenBank/DDBJ whole genome shotgun (WGS) entry which is preliminary data.</text>
</comment>
<evidence type="ECO:0000313" key="3">
    <source>
        <dbReference type="Proteomes" id="UP000451471"/>
    </source>
</evidence>
<feature type="region of interest" description="Disordered" evidence="1">
    <location>
        <begin position="28"/>
        <end position="57"/>
    </location>
</feature>
<keyword evidence="3" id="KW-1185">Reference proteome</keyword>
<protein>
    <submittedName>
        <fullName evidence="2">Uncharacterized protein</fullName>
    </submittedName>
</protein>
<gene>
    <name evidence="2" type="ORF">GQS65_13410</name>
</gene>
<dbReference type="InterPro" id="IPR055959">
    <property type="entry name" value="DUF7537"/>
</dbReference>
<dbReference type="RefSeq" id="WP_158205145.1">
    <property type="nucleotide sequence ID" value="NZ_WSZK01000023.1"/>
</dbReference>
<dbReference type="Proteomes" id="UP000451471">
    <property type="component" value="Unassembled WGS sequence"/>
</dbReference>
<dbReference type="EMBL" id="WSZK01000023">
    <property type="protein sequence ID" value="MWG35471.1"/>
    <property type="molecule type" value="Genomic_DNA"/>
</dbReference>
<evidence type="ECO:0000256" key="1">
    <source>
        <dbReference type="SAM" id="MobiDB-lite"/>
    </source>
</evidence>
<proteinExistence type="predicted"/>
<reference evidence="2 3" key="1">
    <citation type="submission" date="2019-12" db="EMBL/GenBank/DDBJ databases">
        <title>Halocatena pleomorpha gen. nov. sp. nov., an extremely halophilic archaeon of family Halobacteriaceae isolated from saltpan soil.</title>
        <authorList>
            <person name="Pal Y."/>
            <person name="Verma A."/>
            <person name="Krishnamurthi S."/>
            <person name="Kumar P."/>
        </authorList>
    </citation>
    <scope>NUCLEOTIDE SEQUENCE [LARGE SCALE GENOMIC DNA]</scope>
    <source>
        <strain evidence="2 3">JCM 16495</strain>
    </source>
</reference>
<sequence length="298" mass="31400">MRLRGFRRALPALVVALLLVTAGCSLPGGGEQSPTTAPGESPSPVPTDGSPTGTAGDVAVPGVEDGRLVDAEALATAHAEALTASSFETRRVQNASVVVPTGPNSSQVARTAIVQQVVAGEGGSPYRYQQTDSATGFRLQAWGNDSVRVFRALQGDEVVRPPSVGESEPVSSLVSQRSLRAYLESGNFTVQETTTRNGTTLVTLTADELAVENDSDLFVRGSSDYEEYDATVVVSESGVVRSLELSATYDLRGERRDLAITYEVVRQGGVEFEQPEWAARALAAATPTEEPVQTSTPT</sequence>
<accession>A0A6B0GNE4</accession>
<dbReference type="Pfam" id="PF24381">
    <property type="entry name" value="DUF7537"/>
    <property type="match status" value="1"/>
</dbReference>